<sequence length="979" mass="109723">MSLKNLLFWLWCGLASAAVGQSYNFTNYSVIDGLAQSQVTRIAQDRRGDLWLATQGGGVDRFDGLEFYNLRKQDSLPSNFVLDVAEDHAGQLWFATSNGLVAYDGRRFGPIFFQDTTVTRLLEDTAHQLWVGTTEGLFVLDSARQTVRAVHTAATDEKAPVRSLLLDAQGQVLVNFPQEGLFRYWEGQLKPVVLSNAERGYIQAVLLDRTQKLWLGTTTGIYVQQPNASFQQEHFFPTHEIEEDTAGNIWFATSRGVFRQRAHAFVRIDDPLNGAYVEDIFCDREGNVWLASSGAGIYKFMGDRFAFVDHTNGLPHDVVMTVNKDTDGAYWFGTSAGGVSRLQDGEIEHFSMADGLGSNAINCSVLDSLGQIWFGTRGGGVSRFDAATGRFITYAADDGLAYRVVYCGLLDADRKLWFGTHNGLSVFENGTFTSFGAGEITGIRSLCRWENDALLVQSEQGFFVFRDGTFTRHPLSEQMPHTDILSIIQGPAGDFWFAHYGDGVFRYDPASGRLQQYTEAQGLTSGLIFSLVFDYQGNLWTGTERGLDRLRFNPDHQLQQVTHYGVAEGFLGVEANEKAVYLDDDSTLWFGTIRGVYCYHPGYDIQNGTPPVTTLTDLLLFYQPTDLSPWSDTLAGWYPFPRGLSLPYHQNHLTFRFRATSLADPKGVRYRFMLAGFDSDWSPAHAQQEAVYANLAPGDYTFLVEAANADGVWNRTPQRFSFQVRPPFWHTVWFYLLMAAATFLLLWLVYRYSIRRKLQEVLALEQAKTEAVERVRKELARDFHDELGNKLAGITVLSSLLRVKLNGSARGETDHLLGQIEDYSTSLFKGTKEFVWALDPKSDHFEEMITYLKDFGEQFFAHTPVTFVVKDDLLNEASAVVLPPGWSRQIILIFKEAMTNCLKHAQAQHVWLDAAITDGTLRIRLTDDGVGMAQPAGFQGNGLKNMQHRAKGIHCRVSIAPPTGSGTRVTFSGHIPQKR</sequence>
<dbReference type="EC" id="2.7.13.3" evidence="2"/>
<evidence type="ECO:0000256" key="2">
    <source>
        <dbReference type="ARBA" id="ARBA00012438"/>
    </source>
</evidence>
<dbReference type="RefSeq" id="WP_089686365.1">
    <property type="nucleotide sequence ID" value="NZ_FNFO01000010.1"/>
</dbReference>
<dbReference type="SUPFAM" id="SSF55874">
    <property type="entry name" value="ATPase domain of HSP90 chaperone/DNA topoisomerase II/histidine kinase"/>
    <property type="match status" value="1"/>
</dbReference>
<feature type="chain" id="PRO_5011741832" description="histidine kinase" evidence="10">
    <location>
        <begin position="18"/>
        <end position="979"/>
    </location>
</feature>
<keyword evidence="7" id="KW-0067">ATP-binding</keyword>
<keyword evidence="9" id="KW-0472">Membrane</keyword>
<keyword evidence="9" id="KW-1133">Transmembrane helix</keyword>
<dbReference type="InterPro" id="IPR011123">
    <property type="entry name" value="Y_Y_Y"/>
</dbReference>
<keyword evidence="3" id="KW-0597">Phosphoprotein</keyword>
<dbReference type="InterPro" id="IPR036890">
    <property type="entry name" value="HATPase_C_sf"/>
</dbReference>
<dbReference type="Gene3D" id="1.20.5.1930">
    <property type="match status" value="1"/>
</dbReference>
<dbReference type="InterPro" id="IPR011712">
    <property type="entry name" value="Sig_transdc_His_kin_sub3_dim/P"/>
</dbReference>
<keyword evidence="9" id="KW-0812">Transmembrane</keyword>
<dbReference type="GO" id="GO:0016020">
    <property type="term" value="C:membrane"/>
    <property type="evidence" value="ECO:0007669"/>
    <property type="project" value="InterPro"/>
</dbReference>
<proteinExistence type="predicted"/>
<keyword evidence="15" id="KW-1185">Reference proteome</keyword>
<reference evidence="14 15" key="1">
    <citation type="submission" date="2016-10" db="EMBL/GenBank/DDBJ databases">
        <authorList>
            <person name="de Groot N.N."/>
        </authorList>
    </citation>
    <scope>NUCLEOTIDE SEQUENCE [LARGE SCALE GENOMIC DNA]</scope>
    <source>
        <strain evidence="14 15">DSM 25186</strain>
    </source>
</reference>
<dbReference type="Pfam" id="PF07494">
    <property type="entry name" value="Reg_prop"/>
    <property type="match status" value="2"/>
</dbReference>
<organism evidence="14 15">
    <name type="scientific">Catalinimonas alkaloidigena</name>
    <dbReference type="NCBI Taxonomy" id="1075417"/>
    <lineage>
        <taxon>Bacteria</taxon>
        <taxon>Pseudomonadati</taxon>
        <taxon>Bacteroidota</taxon>
        <taxon>Cytophagia</taxon>
        <taxon>Cytophagales</taxon>
        <taxon>Catalimonadaceae</taxon>
        <taxon>Catalinimonas</taxon>
    </lineage>
</organism>
<dbReference type="AlphaFoldDB" id="A0A1G9QNJ6"/>
<keyword evidence="6" id="KW-0418">Kinase</keyword>
<dbReference type="InterPro" id="IPR013783">
    <property type="entry name" value="Ig-like_fold"/>
</dbReference>
<feature type="domain" description="Two component regulator three Y" evidence="12">
    <location>
        <begin position="664"/>
        <end position="724"/>
    </location>
</feature>
<protein>
    <recommendedName>
        <fullName evidence="2">histidine kinase</fullName>
        <ecNumber evidence="2">2.7.13.3</ecNumber>
    </recommendedName>
</protein>
<comment type="catalytic activity">
    <reaction evidence="1">
        <text>ATP + protein L-histidine = ADP + protein N-phospho-L-histidine.</text>
        <dbReference type="EC" id="2.7.13.3"/>
    </reaction>
</comment>
<evidence type="ECO:0000256" key="8">
    <source>
        <dbReference type="ARBA" id="ARBA00023012"/>
    </source>
</evidence>
<keyword evidence="8" id="KW-0902">Two-component regulatory system</keyword>
<dbReference type="STRING" id="1075417.SAMN05421823_110241"/>
<dbReference type="GO" id="GO:0000155">
    <property type="term" value="F:phosphorelay sensor kinase activity"/>
    <property type="evidence" value="ECO:0007669"/>
    <property type="project" value="InterPro"/>
</dbReference>
<dbReference type="GO" id="GO:0046983">
    <property type="term" value="F:protein dimerization activity"/>
    <property type="evidence" value="ECO:0007669"/>
    <property type="project" value="InterPro"/>
</dbReference>
<keyword evidence="10" id="KW-0732">Signal</keyword>
<dbReference type="Gene3D" id="3.30.565.10">
    <property type="entry name" value="Histidine kinase-like ATPase, C-terminal domain"/>
    <property type="match status" value="1"/>
</dbReference>
<name>A0A1G9QNJ6_9BACT</name>
<dbReference type="GO" id="GO:0005524">
    <property type="term" value="F:ATP binding"/>
    <property type="evidence" value="ECO:0007669"/>
    <property type="project" value="UniProtKB-KW"/>
</dbReference>
<dbReference type="Pfam" id="PF07495">
    <property type="entry name" value="Y_Y_Y"/>
    <property type="match status" value="1"/>
</dbReference>
<dbReference type="InterPro" id="IPR050482">
    <property type="entry name" value="Sensor_HK_TwoCompSys"/>
</dbReference>
<evidence type="ECO:0000256" key="3">
    <source>
        <dbReference type="ARBA" id="ARBA00022553"/>
    </source>
</evidence>
<evidence type="ECO:0000256" key="10">
    <source>
        <dbReference type="SAM" id="SignalP"/>
    </source>
</evidence>
<keyword evidence="4" id="KW-0808">Transferase</keyword>
<dbReference type="InterPro" id="IPR011110">
    <property type="entry name" value="Reg_prop"/>
</dbReference>
<feature type="signal peptide" evidence="10">
    <location>
        <begin position="1"/>
        <end position="17"/>
    </location>
</feature>
<evidence type="ECO:0000259" key="11">
    <source>
        <dbReference type="Pfam" id="PF02518"/>
    </source>
</evidence>
<evidence type="ECO:0000256" key="9">
    <source>
        <dbReference type="SAM" id="Phobius"/>
    </source>
</evidence>
<evidence type="ECO:0000256" key="7">
    <source>
        <dbReference type="ARBA" id="ARBA00022840"/>
    </source>
</evidence>
<dbReference type="EMBL" id="FNFO01000010">
    <property type="protein sequence ID" value="SDM12584.1"/>
    <property type="molecule type" value="Genomic_DNA"/>
</dbReference>
<evidence type="ECO:0000256" key="1">
    <source>
        <dbReference type="ARBA" id="ARBA00000085"/>
    </source>
</evidence>
<evidence type="ECO:0000256" key="4">
    <source>
        <dbReference type="ARBA" id="ARBA00022679"/>
    </source>
</evidence>
<feature type="domain" description="Histidine kinase/HSP90-like ATPase" evidence="11">
    <location>
        <begin position="889"/>
        <end position="971"/>
    </location>
</feature>
<evidence type="ECO:0000256" key="6">
    <source>
        <dbReference type="ARBA" id="ARBA00022777"/>
    </source>
</evidence>
<dbReference type="Proteomes" id="UP000198510">
    <property type="component" value="Unassembled WGS sequence"/>
</dbReference>
<dbReference type="CDD" id="cd16917">
    <property type="entry name" value="HATPase_UhpB-NarQ-NarX-like"/>
    <property type="match status" value="1"/>
</dbReference>
<evidence type="ECO:0000313" key="15">
    <source>
        <dbReference type="Proteomes" id="UP000198510"/>
    </source>
</evidence>
<dbReference type="PANTHER" id="PTHR24421:SF10">
    <property type="entry name" value="NITRATE_NITRITE SENSOR PROTEIN NARQ"/>
    <property type="match status" value="1"/>
</dbReference>
<keyword evidence="5" id="KW-0547">Nucleotide-binding</keyword>
<evidence type="ECO:0000256" key="5">
    <source>
        <dbReference type="ARBA" id="ARBA00022741"/>
    </source>
</evidence>
<feature type="transmembrane region" description="Helical" evidence="9">
    <location>
        <begin position="728"/>
        <end position="750"/>
    </location>
</feature>
<dbReference type="Gene3D" id="2.60.40.10">
    <property type="entry name" value="Immunoglobulins"/>
    <property type="match status" value="1"/>
</dbReference>
<dbReference type="InterPro" id="IPR003594">
    <property type="entry name" value="HATPase_dom"/>
</dbReference>
<dbReference type="InterPro" id="IPR015943">
    <property type="entry name" value="WD40/YVTN_repeat-like_dom_sf"/>
</dbReference>
<dbReference type="SUPFAM" id="SSF63829">
    <property type="entry name" value="Calcium-dependent phosphotriesterase"/>
    <property type="match status" value="2"/>
</dbReference>
<dbReference type="OrthoDB" id="9806995at2"/>
<dbReference type="Pfam" id="PF02518">
    <property type="entry name" value="HATPase_c"/>
    <property type="match status" value="1"/>
</dbReference>
<evidence type="ECO:0000259" key="13">
    <source>
        <dbReference type="Pfam" id="PF07730"/>
    </source>
</evidence>
<dbReference type="PANTHER" id="PTHR24421">
    <property type="entry name" value="NITRATE/NITRITE SENSOR PROTEIN NARX-RELATED"/>
    <property type="match status" value="1"/>
</dbReference>
<feature type="domain" description="Signal transduction histidine kinase subgroup 3 dimerisation and phosphoacceptor" evidence="13">
    <location>
        <begin position="776"/>
        <end position="841"/>
    </location>
</feature>
<gene>
    <name evidence="14" type="ORF">SAMN05421823_110241</name>
</gene>
<evidence type="ECO:0000313" key="14">
    <source>
        <dbReference type="EMBL" id="SDM12584.1"/>
    </source>
</evidence>
<evidence type="ECO:0000259" key="12">
    <source>
        <dbReference type="Pfam" id="PF07495"/>
    </source>
</evidence>
<dbReference type="Pfam" id="PF07730">
    <property type="entry name" value="HisKA_3"/>
    <property type="match status" value="1"/>
</dbReference>
<accession>A0A1G9QNJ6</accession>
<dbReference type="Gene3D" id="2.130.10.10">
    <property type="entry name" value="YVTN repeat-like/Quinoprotein amine dehydrogenase"/>
    <property type="match status" value="2"/>
</dbReference>